<keyword evidence="2 3" id="KW-0472">Membrane</keyword>
<feature type="transmembrane region" description="Helical" evidence="3">
    <location>
        <begin position="61"/>
        <end position="81"/>
    </location>
</feature>
<dbReference type="PANTHER" id="PTHR37042:SF4">
    <property type="entry name" value="OUTER MEMBRANE PROTEIN RV1973"/>
    <property type="match status" value="1"/>
</dbReference>
<dbReference type="EMBL" id="JAYJJR010000011">
    <property type="protein sequence ID" value="MEB3022685.1"/>
    <property type="molecule type" value="Genomic_DNA"/>
</dbReference>
<dbReference type="RefSeq" id="WP_329782024.1">
    <property type="nucleotide sequence ID" value="NZ_JAYJJR010000011.1"/>
</dbReference>
<evidence type="ECO:0000256" key="3">
    <source>
        <dbReference type="SAM" id="Phobius"/>
    </source>
</evidence>
<accession>A0ABU5XK84</accession>
<keyword evidence="3" id="KW-0812">Transmembrane</keyword>
<name>A0ABU5XK84_9MYCO</name>
<protein>
    <submittedName>
        <fullName evidence="4">Mammalian cell entry protein</fullName>
    </submittedName>
</protein>
<comment type="subcellular location">
    <subcellularLocation>
        <location evidence="1">Membrane</location>
    </subcellularLocation>
</comment>
<keyword evidence="3" id="KW-1133">Transmembrane helix</keyword>
<dbReference type="Proteomes" id="UP001299596">
    <property type="component" value="Unassembled WGS sequence"/>
</dbReference>
<sequence>MAELMLDHDVEDIQDAESTEAAEDAASLEAAEEGVGESELADATDAAAAQSRTQLVGPRHAMLCGLTAVVALAVLVGWLGFRAYQSHEVQVQRSQYLQVARQGALNLTTIDWQHADADVHRIMDGATGKFYDDFAQRSQPFIDLVNKFKSTSVGEVTEAGLESETGDTAQVLVAVTVQVSYAGVPDEIPRAWRMRMSVQKVDDQLKISNVGFVP</sequence>
<evidence type="ECO:0000256" key="2">
    <source>
        <dbReference type="ARBA" id="ARBA00023136"/>
    </source>
</evidence>
<gene>
    <name evidence="4" type="ORF">K6T79_16695</name>
</gene>
<comment type="caution">
    <text evidence="4">The sequence shown here is derived from an EMBL/GenBank/DDBJ whole genome shotgun (WGS) entry which is preliminary data.</text>
</comment>
<reference evidence="4 5" key="1">
    <citation type="submission" date="2023-12" db="EMBL/GenBank/DDBJ databases">
        <title>Description of new species of Mycobacterium terrae complex isolated from sewage at the Sao Paulo Zoological Park Foundation in Brazil.</title>
        <authorList>
            <person name="Romagnoli C.L."/>
            <person name="Conceicao E.C."/>
            <person name="Machado E."/>
            <person name="Barreto L.B.P.F."/>
            <person name="Sharma A."/>
            <person name="Silva N.M."/>
            <person name="Marques L.E."/>
            <person name="Juliana M.A."/>
            <person name="Lourenco M.C.S."/>
            <person name="Digiampietri L.A."/>
            <person name="Suffys P.N."/>
            <person name="Viana-Niero C."/>
        </authorList>
    </citation>
    <scope>NUCLEOTIDE SEQUENCE [LARGE SCALE GENOMIC DNA]</scope>
    <source>
        <strain evidence="4 5">MYC098</strain>
    </source>
</reference>
<evidence type="ECO:0000313" key="4">
    <source>
        <dbReference type="EMBL" id="MEB3022685.1"/>
    </source>
</evidence>
<evidence type="ECO:0000256" key="1">
    <source>
        <dbReference type="ARBA" id="ARBA00004370"/>
    </source>
</evidence>
<proteinExistence type="predicted"/>
<evidence type="ECO:0000313" key="5">
    <source>
        <dbReference type="Proteomes" id="UP001299596"/>
    </source>
</evidence>
<dbReference type="PANTHER" id="PTHR37042">
    <property type="entry name" value="OUTER MEMBRANE PROTEIN RV1973"/>
    <property type="match status" value="1"/>
</dbReference>
<keyword evidence="5" id="KW-1185">Reference proteome</keyword>
<organism evidence="4 5">
    <name type="scientific">[Mycobacterium] crassicus</name>
    <dbReference type="NCBI Taxonomy" id="2872309"/>
    <lineage>
        <taxon>Bacteria</taxon>
        <taxon>Bacillati</taxon>
        <taxon>Actinomycetota</taxon>
        <taxon>Actinomycetes</taxon>
        <taxon>Mycobacteriales</taxon>
        <taxon>Mycobacteriaceae</taxon>
        <taxon>Mycolicibacter</taxon>
    </lineage>
</organism>